<reference evidence="1 2" key="1">
    <citation type="submission" date="2014-06" db="EMBL/GenBank/DDBJ databases">
        <title>Evolutionary Origins and Diversification of the Mycorrhizal Mutualists.</title>
        <authorList>
            <consortium name="DOE Joint Genome Institute"/>
            <consortium name="Mycorrhizal Genomics Consortium"/>
            <person name="Kohler A."/>
            <person name="Kuo A."/>
            <person name="Nagy L.G."/>
            <person name="Floudas D."/>
            <person name="Copeland A."/>
            <person name="Barry K.W."/>
            <person name="Cichocki N."/>
            <person name="Veneault-Fourrey C."/>
            <person name="LaButti K."/>
            <person name="Lindquist E.A."/>
            <person name="Lipzen A."/>
            <person name="Lundell T."/>
            <person name="Morin E."/>
            <person name="Murat C."/>
            <person name="Riley R."/>
            <person name="Ohm R."/>
            <person name="Sun H."/>
            <person name="Tunlid A."/>
            <person name="Henrissat B."/>
            <person name="Grigoriev I.V."/>
            <person name="Hibbett D.S."/>
            <person name="Martin F."/>
        </authorList>
    </citation>
    <scope>NUCLEOTIDE SEQUENCE [LARGE SCALE GENOMIC DNA]</scope>
    <source>
        <strain evidence="1 2">SS14</strain>
    </source>
</reference>
<dbReference type="HOGENOM" id="CLU_2127082_0_0_1"/>
<dbReference type="GO" id="GO:0005789">
    <property type="term" value="C:endoplasmic reticulum membrane"/>
    <property type="evidence" value="ECO:0007669"/>
    <property type="project" value="TreeGrafter"/>
</dbReference>
<evidence type="ECO:0000313" key="1">
    <source>
        <dbReference type="EMBL" id="KIJ29576.1"/>
    </source>
</evidence>
<keyword evidence="2" id="KW-1185">Reference proteome</keyword>
<dbReference type="InterPro" id="IPR022057">
    <property type="entry name" value="Chs7"/>
</dbReference>
<sequence>YILAAILFVLSQLDYFLLSKVICSGSNMKVDGSFIATLVETLAVVVIYLAWRSITEGMSNLLNSNIHLVAELLSSLYLMPGKTKPTTHNLGLSSRILSLFILCHVIRHDFMSTL</sequence>
<gene>
    <name evidence="1" type="ORF">M422DRAFT_188211</name>
</gene>
<organism evidence="1 2">
    <name type="scientific">Sphaerobolus stellatus (strain SS14)</name>
    <dbReference type="NCBI Taxonomy" id="990650"/>
    <lineage>
        <taxon>Eukaryota</taxon>
        <taxon>Fungi</taxon>
        <taxon>Dikarya</taxon>
        <taxon>Basidiomycota</taxon>
        <taxon>Agaricomycotina</taxon>
        <taxon>Agaricomycetes</taxon>
        <taxon>Phallomycetidae</taxon>
        <taxon>Geastrales</taxon>
        <taxon>Sphaerobolaceae</taxon>
        <taxon>Sphaerobolus</taxon>
    </lineage>
</organism>
<name>A0A0C9UW73_SPHS4</name>
<dbReference type="PANTHER" id="PTHR35329:SF1">
    <property type="entry name" value="CHITIN SYNTHASE EXPORT CHAPERONE"/>
    <property type="match status" value="1"/>
</dbReference>
<dbReference type="PANTHER" id="PTHR35329">
    <property type="entry name" value="CHITIN SYNTHASE EXPORT CHAPERONE"/>
    <property type="match status" value="1"/>
</dbReference>
<dbReference type="GO" id="GO:0006457">
    <property type="term" value="P:protein folding"/>
    <property type="evidence" value="ECO:0007669"/>
    <property type="project" value="TreeGrafter"/>
</dbReference>
<protein>
    <submittedName>
        <fullName evidence="1">Unplaced genomic scaffold SPHSTscaffold_205, whole genome shotgun sequence</fullName>
    </submittedName>
</protein>
<dbReference type="AlphaFoldDB" id="A0A0C9UW73"/>
<dbReference type="OrthoDB" id="5582162at2759"/>
<dbReference type="EMBL" id="KN837280">
    <property type="protein sequence ID" value="KIJ29576.1"/>
    <property type="molecule type" value="Genomic_DNA"/>
</dbReference>
<dbReference type="Pfam" id="PF12271">
    <property type="entry name" value="Chs7"/>
    <property type="match status" value="1"/>
</dbReference>
<proteinExistence type="predicted"/>
<feature type="non-terminal residue" evidence="1">
    <location>
        <position position="1"/>
    </location>
</feature>
<evidence type="ECO:0000313" key="2">
    <source>
        <dbReference type="Proteomes" id="UP000054279"/>
    </source>
</evidence>
<dbReference type="Proteomes" id="UP000054279">
    <property type="component" value="Unassembled WGS sequence"/>
</dbReference>
<dbReference type="GO" id="GO:0051082">
    <property type="term" value="F:unfolded protein binding"/>
    <property type="evidence" value="ECO:0007669"/>
    <property type="project" value="TreeGrafter"/>
</dbReference>
<accession>A0A0C9UW73</accession>